<dbReference type="EMBL" id="VMGN01000023">
    <property type="protein sequence ID" value="TSC93988.1"/>
    <property type="molecule type" value="Genomic_DNA"/>
</dbReference>
<evidence type="ECO:0000313" key="1">
    <source>
        <dbReference type="EMBL" id="TSC93988.1"/>
    </source>
</evidence>
<protein>
    <submittedName>
        <fullName evidence="1">Uncharacterized protein</fullName>
    </submittedName>
</protein>
<organism evidence="1 2">
    <name type="scientific">Candidatus Berkelbacteria bacterium Athens1014_28</name>
    <dbReference type="NCBI Taxonomy" id="2017145"/>
    <lineage>
        <taxon>Bacteria</taxon>
        <taxon>Candidatus Berkelbacteria</taxon>
    </lineage>
</organism>
<dbReference type="Proteomes" id="UP000316495">
    <property type="component" value="Unassembled WGS sequence"/>
</dbReference>
<evidence type="ECO:0000313" key="2">
    <source>
        <dbReference type="Proteomes" id="UP000316495"/>
    </source>
</evidence>
<accession>A0A554LMB9</accession>
<proteinExistence type="predicted"/>
<gene>
    <name evidence="1" type="ORF">Athens101428_462</name>
</gene>
<name>A0A554LMB9_9BACT</name>
<dbReference type="AlphaFoldDB" id="A0A554LMB9"/>
<sequence length="88" mass="9987">MRKRVVGIMSYSAENDLFGIRFDENTNEWICVNTILGNLMCSIYCALLGKKVEMKYHLPGNVIIGRDGVAIELKVVPDEMPNCYETIE</sequence>
<reference evidence="1 2" key="1">
    <citation type="submission" date="2017-07" db="EMBL/GenBank/DDBJ databases">
        <title>Mechanisms for carbon and nitrogen cycling indicate functional differentiation within the Candidate Phyla Radiation.</title>
        <authorList>
            <person name="Danczak R.E."/>
            <person name="Johnston M.D."/>
            <person name="Kenah C."/>
            <person name="Slattery M."/>
            <person name="Wrighton K.C."/>
            <person name="Wilkins M.J."/>
        </authorList>
    </citation>
    <scope>NUCLEOTIDE SEQUENCE [LARGE SCALE GENOMIC DNA]</scope>
    <source>
        <strain evidence="1">Athens1014_28</strain>
    </source>
</reference>
<comment type="caution">
    <text evidence="1">The sequence shown here is derived from an EMBL/GenBank/DDBJ whole genome shotgun (WGS) entry which is preliminary data.</text>
</comment>